<evidence type="ECO:0000259" key="2">
    <source>
        <dbReference type="Pfam" id="PF00462"/>
    </source>
</evidence>
<dbReference type="Pfam" id="PF00462">
    <property type="entry name" value="Glutaredoxin"/>
    <property type="match status" value="1"/>
</dbReference>
<evidence type="ECO:0000313" key="3">
    <source>
        <dbReference type="EMBL" id="TDE88185.1"/>
    </source>
</evidence>
<name>A0ABY2DXG0_9MICO</name>
<evidence type="ECO:0000313" key="4">
    <source>
        <dbReference type="Proteomes" id="UP000504882"/>
    </source>
</evidence>
<feature type="domain" description="Glutaredoxin" evidence="2">
    <location>
        <begin position="3"/>
        <end position="49"/>
    </location>
</feature>
<dbReference type="InterPro" id="IPR036249">
    <property type="entry name" value="Thioredoxin-like_sf"/>
</dbReference>
<reference evidence="3 4" key="1">
    <citation type="submission" date="2019-03" db="EMBL/GenBank/DDBJ databases">
        <title>Genomic features of bacteria from cold environments.</title>
        <authorList>
            <person name="Shen L."/>
        </authorList>
    </citation>
    <scope>NUCLEOTIDE SEQUENCE [LARGE SCALE GENOMIC DNA]</scope>
    <source>
        <strain evidence="4">T3246-1</strain>
    </source>
</reference>
<organism evidence="3 4">
    <name type="scientific">Occultella glacieicola</name>
    <dbReference type="NCBI Taxonomy" id="2518684"/>
    <lineage>
        <taxon>Bacteria</taxon>
        <taxon>Bacillati</taxon>
        <taxon>Actinomycetota</taxon>
        <taxon>Actinomycetes</taxon>
        <taxon>Micrococcales</taxon>
        <taxon>Ruaniaceae</taxon>
        <taxon>Occultella</taxon>
    </lineage>
</organism>
<keyword evidence="4" id="KW-1185">Reference proteome</keyword>
<dbReference type="EMBL" id="SMNA01000020">
    <property type="protein sequence ID" value="TDE88185.1"/>
    <property type="molecule type" value="Genomic_DNA"/>
</dbReference>
<dbReference type="SUPFAM" id="SSF52833">
    <property type="entry name" value="Thioredoxin-like"/>
    <property type="match status" value="1"/>
</dbReference>
<evidence type="ECO:0000256" key="1">
    <source>
        <dbReference type="SAM" id="MobiDB-lite"/>
    </source>
</evidence>
<sequence length="85" mass="9445">MPCKMTYRALDKAGITYRIVDVAEDAAAREYVTDELGYSQAPVVVIDDQDHWSGFRPDQISRIAQANRTPASGTSVTPTRKDQQT</sequence>
<feature type="region of interest" description="Disordered" evidence="1">
    <location>
        <begin position="63"/>
        <end position="85"/>
    </location>
</feature>
<dbReference type="Proteomes" id="UP000504882">
    <property type="component" value="Unassembled WGS sequence"/>
</dbReference>
<feature type="compositionally biased region" description="Polar residues" evidence="1">
    <location>
        <begin position="63"/>
        <end position="78"/>
    </location>
</feature>
<accession>A0ABY2DXG0</accession>
<dbReference type="PROSITE" id="PS51354">
    <property type="entry name" value="GLUTAREDOXIN_2"/>
    <property type="match status" value="1"/>
</dbReference>
<dbReference type="Gene3D" id="3.40.30.10">
    <property type="entry name" value="Glutaredoxin"/>
    <property type="match status" value="1"/>
</dbReference>
<protein>
    <recommendedName>
        <fullName evidence="2">Glutaredoxin domain-containing protein</fullName>
    </recommendedName>
</protein>
<dbReference type="InterPro" id="IPR002109">
    <property type="entry name" value="Glutaredoxin"/>
</dbReference>
<proteinExistence type="predicted"/>
<gene>
    <name evidence="3" type="ORF">EXU48_23915</name>
</gene>
<dbReference type="CDD" id="cd02976">
    <property type="entry name" value="NrdH"/>
    <property type="match status" value="1"/>
</dbReference>
<comment type="caution">
    <text evidence="3">The sequence shown here is derived from an EMBL/GenBank/DDBJ whole genome shotgun (WGS) entry which is preliminary data.</text>
</comment>